<evidence type="ECO:0000259" key="1">
    <source>
        <dbReference type="Pfam" id="PF18735"/>
    </source>
</evidence>
<dbReference type="AlphaFoldDB" id="E0UC83"/>
<dbReference type="eggNOG" id="ENOG5030GMJ">
    <property type="taxonomic scope" value="Bacteria"/>
</dbReference>
<gene>
    <name evidence="2" type="ordered locus">Cyan7822_0814</name>
</gene>
<dbReference type="STRING" id="497965.Cyan7822_0814"/>
<reference evidence="3" key="1">
    <citation type="journal article" date="2011" name="MBio">
        <title>Novel metabolic attributes of the genus Cyanothece, comprising a group of unicellular nitrogen-fixing Cyanobacteria.</title>
        <authorList>
            <person name="Bandyopadhyay A."/>
            <person name="Elvitigala T."/>
            <person name="Welsh E."/>
            <person name="Stockel J."/>
            <person name="Liberton M."/>
            <person name="Min H."/>
            <person name="Sherman L.A."/>
            <person name="Pakrasi H.B."/>
        </authorList>
    </citation>
    <scope>NUCLEOTIDE SEQUENCE [LARGE SCALE GENOMIC DNA]</scope>
    <source>
        <strain evidence="3">PCC 7822</strain>
    </source>
</reference>
<dbReference type="Pfam" id="PF18735">
    <property type="entry name" value="HEPN_RiboL-PSP"/>
    <property type="match status" value="1"/>
</dbReference>
<proteinExistence type="predicted"/>
<dbReference type="KEGG" id="cyj:Cyan7822_0814"/>
<keyword evidence="3" id="KW-1185">Reference proteome</keyword>
<evidence type="ECO:0000313" key="2">
    <source>
        <dbReference type="EMBL" id="ADN12840.1"/>
    </source>
</evidence>
<accession>E0UC83</accession>
<evidence type="ECO:0000313" key="3">
    <source>
        <dbReference type="Proteomes" id="UP000008206"/>
    </source>
</evidence>
<dbReference type="EMBL" id="CP002198">
    <property type="protein sequence ID" value="ADN12840.1"/>
    <property type="molecule type" value="Genomic_DNA"/>
</dbReference>
<protein>
    <recommendedName>
        <fullName evidence="1">RiboL-PSP-HEPN domain-containing protein</fullName>
    </recommendedName>
</protein>
<sequence length="354" mass="40773">MFDELIKTMKGNISTVRSLVQTNEKLRDIFFGKAFTFEKTEHDYLDLTSIKNTIPNVDDWRVYDHCAVVTRLYAIYENFIESLIKDWIARLPNLFSCYLDLPEEIRGTHQIGVANLLIVLKKKKNRYEHLSIEDVIRGLYLGNTPNQNQYDLIPDAFLFHDQNLRKDALQKLFAEAGISKAWNWVENHRSVKSFIKEVLGDENTPEGELKELIDYRNEAAHGAIIDNVLGYRRLLDLCGFVEVLCQALADLVTYHIIERQKSINKVKDIGKIIEWYKTSKAAVAKIIDANLSVGNTVFLVDKNKSYCQIVKIKSIQIDDISQPEVLITIETEVGLQFDQDARKDVSIYINVLKN</sequence>
<feature type="domain" description="RiboL-PSP-HEPN" evidence="1">
    <location>
        <begin position="45"/>
        <end position="252"/>
    </location>
</feature>
<dbReference type="OrthoDB" id="495899at2"/>
<organism evidence="2 3">
    <name type="scientific">Gloeothece verrucosa (strain PCC 7822)</name>
    <name type="common">Cyanothece sp. (strain PCC 7822)</name>
    <dbReference type="NCBI Taxonomy" id="497965"/>
    <lineage>
        <taxon>Bacteria</taxon>
        <taxon>Bacillati</taxon>
        <taxon>Cyanobacteriota</taxon>
        <taxon>Cyanophyceae</taxon>
        <taxon>Oscillatoriophycideae</taxon>
        <taxon>Chroococcales</taxon>
        <taxon>Aphanothecaceae</taxon>
        <taxon>Gloeothece</taxon>
        <taxon>Gloeothece verrucosa</taxon>
    </lineage>
</organism>
<dbReference type="RefSeq" id="WP_013320950.1">
    <property type="nucleotide sequence ID" value="NC_014501.1"/>
</dbReference>
<dbReference type="Proteomes" id="UP000008206">
    <property type="component" value="Chromosome"/>
</dbReference>
<dbReference type="InterPro" id="IPR041519">
    <property type="entry name" value="HEPN_RiboL-PSP"/>
</dbReference>
<name>E0UC83_GLOV7</name>
<dbReference type="HOGENOM" id="CLU_782373_0_0_3"/>